<keyword evidence="2" id="KW-1185">Reference proteome</keyword>
<dbReference type="Proteomes" id="UP000266302">
    <property type="component" value="Unassembled WGS sequence"/>
</dbReference>
<dbReference type="PANTHER" id="PTHR47628:SF1">
    <property type="entry name" value="ALIPHATIC AMIDASE EXPRESSION-REGULATING PROTEIN"/>
    <property type="match status" value="1"/>
</dbReference>
<evidence type="ECO:0000313" key="1">
    <source>
        <dbReference type="EMBL" id="RID96861.1"/>
    </source>
</evidence>
<dbReference type="OrthoDB" id="5288800at2"/>
<accession>A0A398C608</accession>
<dbReference type="Pfam" id="PF13433">
    <property type="entry name" value="Peripla_BP_5"/>
    <property type="match status" value="1"/>
</dbReference>
<dbReference type="InterPro" id="IPR039570">
    <property type="entry name" value="AmiC_PBP1"/>
</dbReference>
<comment type="caution">
    <text evidence="1">The sequence shown here is derived from an EMBL/GenBank/DDBJ whole genome shotgun (WGS) entry which is preliminary data.</text>
</comment>
<proteinExistence type="predicted"/>
<gene>
    <name evidence="1" type="ORF">D3F03_17000</name>
</gene>
<dbReference type="GO" id="GO:0033218">
    <property type="term" value="F:amide binding"/>
    <property type="evidence" value="ECO:0007669"/>
    <property type="project" value="InterPro"/>
</dbReference>
<dbReference type="RefSeq" id="WP_119110624.1">
    <property type="nucleotide sequence ID" value="NZ_QXJC01000015.1"/>
</dbReference>
<reference evidence="1 2" key="1">
    <citation type="submission" date="2018-09" db="EMBL/GenBank/DDBJ databases">
        <title>Draft genome of Simplicispira sp. NY-02.</title>
        <authorList>
            <person name="Im W.T."/>
        </authorList>
    </citation>
    <scope>NUCLEOTIDE SEQUENCE [LARGE SCALE GENOMIC DNA]</scope>
    <source>
        <strain evidence="1 2">NY-02</strain>
    </source>
</reference>
<name>A0A398C608_9BURK</name>
<dbReference type="Gene3D" id="3.40.50.2300">
    <property type="match status" value="2"/>
</dbReference>
<dbReference type="EMBL" id="QXJC01000015">
    <property type="protein sequence ID" value="RID96861.1"/>
    <property type="molecule type" value="Genomic_DNA"/>
</dbReference>
<dbReference type="InterPro" id="IPR028082">
    <property type="entry name" value="Peripla_BP_I"/>
</dbReference>
<dbReference type="PRINTS" id="PR00337">
    <property type="entry name" value="LEUILEVALBP"/>
</dbReference>
<sequence length="384" mass="42899">MTNKDPVRVGILFSATGVTSTIGMSQLHGALLAVDEINDAGGINGRELQPVHYDPKSNPSLYAELTERLIHRDGVNVIFGCYMSSSRKAVIPIIEKWNKLLFYPTLYEGFEYSSNVIYTGAAPNQNSVQLAEFITSNFGPRAYLIGSDYIYPYESNRIMGELVLQRQGSEKLAERYVPLDAKERDFSEIMADVHNKRPDFIFSTVVGDSTAALYRAYADAGFDPKTMPISSLTTSEAEISQMERGLATGHYTSAPYFQSIESEANRRCLTNLRRRFGGSSVPNLCWEASYFQMHIFANAMRQAGEDEISVLMPYILGSEFDAPQGRVKIDSMSHHTYLYPRIGRVNADGQFTIVRQARRSVCPDPYLVTHSLGDWAAKLDTLAD</sequence>
<dbReference type="InterPro" id="IPR000709">
    <property type="entry name" value="Leu_Ile_Val-bd"/>
</dbReference>
<dbReference type="PANTHER" id="PTHR47628">
    <property type="match status" value="1"/>
</dbReference>
<dbReference type="GO" id="GO:0006865">
    <property type="term" value="P:amino acid transport"/>
    <property type="evidence" value="ECO:0007669"/>
    <property type="project" value="InterPro"/>
</dbReference>
<dbReference type="SUPFAM" id="SSF53822">
    <property type="entry name" value="Periplasmic binding protein-like I"/>
    <property type="match status" value="1"/>
</dbReference>
<organism evidence="1 2">
    <name type="scientific">Simplicispira hankyongi</name>
    <dbReference type="NCBI Taxonomy" id="2315688"/>
    <lineage>
        <taxon>Bacteria</taxon>
        <taxon>Pseudomonadati</taxon>
        <taxon>Pseudomonadota</taxon>
        <taxon>Betaproteobacteria</taxon>
        <taxon>Burkholderiales</taxon>
        <taxon>Comamonadaceae</taxon>
        <taxon>Simplicispira</taxon>
    </lineage>
</organism>
<evidence type="ECO:0000313" key="2">
    <source>
        <dbReference type="Proteomes" id="UP000266302"/>
    </source>
</evidence>
<dbReference type="CDD" id="cd06357">
    <property type="entry name" value="PBP1_AmiC"/>
    <property type="match status" value="1"/>
</dbReference>
<dbReference type="AlphaFoldDB" id="A0A398C608"/>
<protein>
    <submittedName>
        <fullName evidence="1">Amino acid ABC transporter substrate-binding protein</fullName>
    </submittedName>
</protein>